<keyword evidence="2" id="KW-1185">Reference proteome</keyword>
<proteinExistence type="predicted"/>
<dbReference type="AlphaFoldDB" id="A0AAP0QYH6"/>
<dbReference type="Proteomes" id="UP001428341">
    <property type="component" value="Unassembled WGS sequence"/>
</dbReference>
<accession>A0AAP0QYH6</accession>
<organism evidence="1 2">
    <name type="scientific">Citrus x changshan-huyou</name>
    <dbReference type="NCBI Taxonomy" id="2935761"/>
    <lineage>
        <taxon>Eukaryota</taxon>
        <taxon>Viridiplantae</taxon>
        <taxon>Streptophyta</taxon>
        <taxon>Embryophyta</taxon>
        <taxon>Tracheophyta</taxon>
        <taxon>Spermatophyta</taxon>
        <taxon>Magnoliopsida</taxon>
        <taxon>eudicotyledons</taxon>
        <taxon>Gunneridae</taxon>
        <taxon>Pentapetalae</taxon>
        <taxon>rosids</taxon>
        <taxon>malvids</taxon>
        <taxon>Sapindales</taxon>
        <taxon>Rutaceae</taxon>
        <taxon>Aurantioideae</taxon>
        <taxon>Citrus</taxon>
    </lineage>
</organism>
<evidence type="ECO:0000313" key="1">
    <source>
        <dbReference type="EMBL" id="KAK9215972.1"/>
    </source>
</evidence>
<reference evidence="1 2" key="1">
    <citation type="submission" date="2024-05" db="EMBL/GenBank/DDBJ databases">
        <title>Haplotype-resolved chromosome-level genome assembly of Huyou (Citrus changshanensis).</title>
        <authorList>
            <person name="Miao C."/>
            <person name="Chen W."/>
            <person name="Wu Y."/>
            <person name="Wang L."/>
            <person name="Zhao S."/>
            <person name="Grierson D."/>
            <person name="Xu C."/>
            <person name="Chen K."/>
        </authorList>
    </citation>
    <scope>NUCLEOTIDE SEQUENCE [LARGE SCALE GENOMIC DNA]</scope>
    <source>
        <strain evidence="1">01-14</strain>
        <tissue evidence="1">Leaf</tissue>
    </source>
</reference>
<dbReference type="EMBL" id="JBCGBO010000003">
    <property type="protein sequence ID" value="KAK9215972.1"/>
    <property type="molecule type" value="Genomic_DNA"/>
</dbReference>
<gene>
    <name evidence="1" type="ORF">WN944_007979</name>
</gene>
<protein>
    <submittedName>
        <fullName evidence="1">Uncharacterized protein</fullName>
    </submittedName>
</protein>
<sequence length="203" mass="22476">MEIQALYHLQLNQRKWTASNPIQNEGQRKLEFKAKEMAFLTHYFDNWAGPIRIRSHRIVCKQSNRHSGGGPATFHRGPAVIPAMSDGGPAISGGGPGNNQRVGDPVATKYIANDISFNPKSNRELLPYMQRKAYILTGIKRSQQRSKFATTSFIKAANCLLLYALSIDCLDFDATCTALAGAPRANGEGMGGRYTQRPRDQHL</sequence>
<evidence type="ECO:0000313" key="2">
    <source>
        <dbReference type="Proteomes" id="UP001428341"/>
    </source>
</evidence>
<comment type="caution">
    <text evidence="1">The sequence shown here is derived from an EMBL/GenBank/DDBJ whole genome shotgun (WGS) entry which is preliminary data.</text>
</comment>
<name>A0AAP0QYH6_9ROSI</name>